<name>A0A815UTY6_ADIRI</name>
<dbReference type="Proteomes" id="UP000663828">
    <property type="component" value="Unassembled WGS sequence"/>
</dbReference>
<keyword evidence="3" id="KW-1185">Reference proteome</keyword>
<evidence type="ECO:0000313" key="1">
    <source>
        <dbReference type="EMBL" id="CAF1341057.1"/>
    </source>
</evidence>
<proteinExistence type="predicted"/>
<sequence>MWSPSGKWIAFFINNHLIANTSRCSLEKSEAAEKYMYFYSVSTSKIIPVQIQNIQPSFAAWSNSDEVLHIVIQGLSSKEEDDDAYRKEWKDVINYRQVKPSERNAIYRMEIDTTESILSAKLNIVYNASLLINELVYVPYEEQLVFTSKSKVFEDLNNFEIYSIHLNQPSSSLLT</sequence>
<dbReference type="EMBL" id="CAJNOR010002788">
    <property type="protein sequence ID" value="CAF1341057.1"/>
    <property type="molecule type" value="Genomic_DNA"/>
</dbReference>
<evidence type="ECO:0000313" key="4">
    <source>
        <dbReference type="Proteomes" id="UP000663852"/>
    </source>
</evidence>
<dbReference type="Proteomes" id="UP000663852">
    <property type="component" value="Unassembled WGS sequence"/>
</dbReference>
<evidence type="ECO:0000313" key="3">
    <source>
        <dbReference type="Proteomes" id="UP000663828"/>
    </source>
</evidence>
<evidence type="ECO:0000313" key="2">
    <source>
        <dbReference type="EMBL" id="CAF1523938.1"/>
    </source>
</evidence>
<protein>
    <recommendedName>
        <fullName evidence="5">Dipeptidylpeptidase IV N-terminal domain-containing protein</fullName>
    </recommendedName>
</protein>
<dbReference type="AlphaFoldDB" id="A0A815UTY6"/>
<reference evidence="2" key="1">
    <citation type="submission" date="2021-02" db="EMBL/GenBank/DDBJ databases">
        <authorList>
            <person name="Nowell W R."/>
        </authorList>
    </citation>
    <scope>NUCLEOTIDE SEQUENCE</scope>
</reference>
<accession>A0A815UTY6</accession>
<comment type="caution">
    <text evidence="2">The sequence shown here is derived from an EMBL/GenBank/DDBJ whole genome shotgun (WGS) entry which is preliminary data.</text>
</comment>
<evidence type="ECO:0008006" key="5">
    <source>
        <dbReference type="Google" id="ProtNLM"/>
    </source>
</evidence>
<gene>
    <name evidence="2" type="ORF">EDS130_LOCUS44070</name>
    <name evidence="1" type="ORF">XAT740_LOCUS30957</name>
</gene>
<dbReference type="OrthoDB" id="416344at2759"/>
<dbReference type="EMBL" id="CAJNOJ010000799">
    <property type="protein sequence ID" value="CAF1523938.1"/>
    <property type="molecule type" value="Genomic_DNA"/>
</dbReference>
<organism evidence="2 4">
    <name type="scientific">Adineta ricciae</name>
    <name type="common">Rotifer</name>
    <dbReference type="NCBI Taxonomy" id="249248"/>
    <lineage>
        <taxon>Eukaryota</taxon>
        <taxon>Metazoa</taxon>
        <taxon>Spiralia</taxon>
        <taxon>Gnathifera</taxon>
        <taxon>Rotifera</taxon>
        <taxon>Eurotatoria</taxon>
        <taxon>Bdelloidea</taxon>
        <taxon>Adinetida</taxon>
        <taxon>Adinetidae</taxon>
        <taxon>Adineta</taxon>
    </lineage>
</organism>